<protein>
    <submittedName>
        <fullName evidence="2">D-alanyl-D-alanine carboxypeptidase</fullName>
    </submittedName>
</protein>
<keyword evidence="2" id="KW-0645">Protease</keyword>
<dbReference type="GO" id="GO:0006508">
    <property type="term" value="P:proteolysis"/>
    <property type="evidence" value="ECO:0007669"/>
    <property type="project" value="InterPro"/>
</dbReference>
<evidence type="ECO:0000313" key="3">
    <source>
        <dbReference type="Proteomes" id="UP000294194"/>
    </source>
</evidence>
<keyword evidence="3" id="KW-1185">Reference proteome</keyword>
<organism evidence="2 3">
    <name type="scientific">Glaciihabitans arcticus</name>
    <dbReference type="NCBI Taxonomy" id="2668039"/>
    <lineage>
        <taxon>Bacteria</taxon>
        <taxon>Bacillati</taxon>
        <taxon>Actinomycetota</taxon>
        <taxon>Actinomycetes</taxon>
        <taxon>Micrococcales</taxon>
        <taxon>Microbacteriaceae</taxon>
        <taxon>Glaciihabitans</taxon>
    </lineage>
</organism>
<gene>
    <name evidence="2" type="ORF">EYE40_04215</name>
</gene>
<dbReference type="RefSeq" id="WP_130980773.1">
    <property type="nucleotide sequence ID" value="NZ_SISG01000001.1"/>
</dbReference>
<dbReference type="AlphaFoldDB" id="A0A4Q9GVI5"/>
<feature type="domain" description="Peptidase S11 D-alanyl-D-alanine carboxypeptidase A N-terminal" evidence="1">
    <location>
        <begin position="81"/>
        <end position="274"/>
    </location>
</feature>
<dbReference type="SUPFAM" id="SSF56601">
    <property type="entry name" value="beta-lactamase/transpeptidase-like"/>
    <property type="match status" value="1"/>
</dbReference>
<keyword evidence="2" id="KW-0378">Hydrolase</keyword>
<reference evidence="3" key="1">
    <citation type="submission" date="2019-02" db="EMBL/GenBank/DDBJ databases">
        <title>Glaciihabitans arcticus sp. nov., a psychrotolerant bacterium isolated from polar soil.</title>
        <authorList>
            <person name="Dahal R.H."/>
        </authorList>
    </citation>
    <scope>NUCLEOTIDE SEQUENCE [LARGE SCALE GENOMIC DNA]</scope>
    <source>
        <strain evidence="3">RP-3-7</strain>
    </source>
</reference>
<sequence length="408" mass="42703">MPLSRRQILRRRRITVFGGLAALLVGTIYLPLTLLAPVSPVAAEVAPYTSPTQAASELPFPDYGATGVGAIGFPGTLATSGNSKPVSIASITKVITVLVVLEKKPLKLGDAGPNITTTSADVALWNKQVAQNGSVAPVRSGISLTEREVIDLILVKSANNYAETLVNWAFGSEAAYLVVAREWLSTHRLTSTTLADSTGFAPGNRSTTTDLVELGKLALSHPLLSSIVGTKTESISHIGPIKNTNELLGVDGVRGIKTGTTDDAGACLLFAADYTIGGQTVTVVGVMLGGKTHPRLNESIRALLGGVVKSFHEVPLVGKGDSFASYSTAWGDTTDLVATEDSSVLVWADTPITLLVQTEKLGVAAAGSDAGELIFAVGNTRITVPLETKKALEDPGAWWRLTHPAELF</sequence>
<dbReference type="EMBL" id="SISG01000001">
    <property type="protein sequence ID" value="TBN56663.1"/>
    <property type="molecule type" value="Genomic_DNA"/>
</dbReference>
<comment type="caution">
    <text evidence="2">The sequence shown here is derived from an EMBL/GenBank/DDBJ whole genome shotgun (WGS) entry which is preliminary data.</text>
</comment>
<dbReference type="Gene3D" id="3.40.710.10">
    <property type="entry name" value="DD-peptidase/beta-lactamase superfamily"/>
    <property type="match status" value="1"/>
</dbReference>
<evidence type="ECO:0000313" key="2">
    <source>
        <dbReference type="EMBL" id="TBN56663.1"/>
    </source>
</evidence>
<dbReference type="GO" id="GO:0009002">
    <property type="term" value="F:serine-type D-Ala-D-Ala carboxypeptidase activity"/>
    <property type="evidence" value="ECO:0007669"/>
    <property type="project" value="InterPro"/>
</dbReference>
<accession>A0A4Q9GVI5</accession>
<dbReference type="Proteomes" id="UP000294194">
    <property type="component" value="Unassembled WGS sequence"/>
</dbReference>
<proteinExistence type="predicted"/>
<name>A0A4Q9GVI5_9MICO</name>
<evidence type="ECO:0000259" key="1">
    <source>
        <dbReference type="Pfam" id="PF00768"/>
    </source>
</evidence>
<keyword evidence="2" id="KW-0121">Carboxypeptidase</keyword>
<dbReference type="InterPro" id="IPR012338">
    <property type="entry name" value="Beta-lactam/transpept-like"/>
</dbReference>
<dbReference type="InterPro" id="IPR001967">
    <property type="entry name" value="Peptidase_S11_N"/>
</dbReference>
<dbReference type="Pfam" id="PF00768">
    <property type="entry name" value="Peptidase_S11"/>
    <property type="match status" value="1"/>
</dbReference>